<evidence type="ECO:0000313" key="2">
    <source>
        <dbReference type="Proteomes" id="UP001634394"/>
    </source>
</evidence>
<name>A0ABD3XW20_SINWO</name>
<evidence type="ECO:0008006" key="3">
    <source>
        <dbReference type="Google" id="ProtNLM"/>
    </source>
</evidence>
<proteinExistence type="predicted"/>
<evidence type="ECO:0000313" key="1">
    <source>
        <dbReference type="EMBL" id="KAL3889756.1"/>
    </source>
</evidence>
<gene>
    <name evidence="1" type="ORF">ACJMK2_002084</name>
</gene>
<keyword evidence="2" id="KW-1185">Reference proteome</keyword>
<dbReference type="AlphaFoldDB" id="A0ABD3XW20"/>
<reference evidence="1 2" key="1">
    <citation type="submission" date="2024-11" db="EMBL/GenBank/DDBJ databases">
        <title>Chromosome-level genome assembly of the freshwater bivalve Anodonta woodiana.</title>
        <authorList>
            <person name="Chen X."/>
        </authorList>
    </citation>
    <scope>NUCLEOTIDE SEQUENCE [LARGE SCALE GENOMIC DNA]</scope>
    <source>
        <strain evidence="1">MN2024</strain>
        <tissue evidence="1">Gills</tissue>
    </source>
</reference>
<protein>
    <recommendedName>
        <fullName evidence="3">DDE-1 domain-containing protein</fullName>
    </recommendedName>
</protein>
<organism evidence="1 2">
    <name type="scientific">Sinanodonta woodiana</name>
    <name type="common">Chinese pond mussel</name>
    <name type="synonym">Anodonta woodiana</name>
    <dbReference type="NCBI Taxonomy" id="1069815"/>
    <lineage>
        <taxon>Eukaryota</taxon>
        <taxon>Metazoa</taxon>
        <taxon>Spiralia</taxon>
        <taxon>Lophotrochozoa</taxon>
        <taxon>Mollusca</taxon>
        <taxon>Bivalvia</taxon>
        <taxon>Autobranchia</taxon>
        <taxon>Heteroconchia</taxon>
        <taxon>Palaeoheterodonta</taxon>
        <taxon>Unionida</taxon>
        <taxon>Unionoidea</taxon>
        <taxon>Unionidae</taxon>
        <taxon>Unioninae</taxon>
        <taxon>Sinanodonta</taxon>
    </lineage>
</organism>
<comment type="caution">
    <text evidence="1">The sequence shown here is derived from an EMBL/GenBank/DDBJ whole genome shotgun (WGS) entry which is preliminary data.</text>
</comment>
<sequence>MYACAAWNSLSPKTIKNCWFHCIFPEISDGEFHQQCLIAQEIREPLSEIGLEAMADEIADSIGIARDEFSNYVHVDDDANAFGELTDEEIIQSVTTKQIQSCKQDDNDDDEPITIPSYSEMSECIKKMKLFVASVDDAEHMYENVSAFESFVTNQHRSKQKQTITSYFLQK</sequence>
<accession>A0ABD3XW20</accession>
<dbReference type="Proteomes" id="UP001634394">
    <property type="component" value="Unassembled WGS sequence"/>
</dbReference>
<dbReference type="EMBL" id="JBJQND010000001">
    <property type="protein sequence ID" value="KAL3889756.1"/>
    <property type="molecule type" value="Genomic_DNA"/>
</dbReference>